<dbReference type="Pfam" id="PF11398">
    <property type="entry name" value="DUF2813"/>
    <property type="match status" value="1"/>
</dbReference>
<dbReference type="SUPFAM" id="SSF52540">
    <property type="entry name" value="P-loop containing nucleoside triphosphate hydrolases"/>
    <property type="match status" value="1"/>
</dbReference>
<dbReference type="STRING" id="642227.HA49_09720"/>
<dbReference type="Proteomes" id="UP000029577">
    <property type="component" value="Unassembled WGS sequence"/>
</dbReference>
<dbReference type="RefSeq" id="WP_038019749.1">
    <property type="nucleotide sequence ID" value="NZ_JPKR02000002.1"/>
</dbReference>
<reference evidence="2" key="1">
    <citation type="submission" date="2014-12" db="EMBL/GenBank/DDBJ databases">
        <title>The draft genome of the Tatumella morbirosei type strain, LMG23360T isolated from pineapple rot.</title>
        <authorList>
            <person name="Smits T.H."/>
            <person name="Palmer M."/>
            <person name="Venter S.N."/>
            <person name="Duffy B."/>
            <person name="Steenkamp E.T."/>
            <person name="Chan W.Y."/>
            <person name="Coutinho T.A."/>
            <person name="Coetzee M.P."/>
            <person name="De Maayer P."/>
        </authorList>
    </citation>
    <scope>NUCLEOTIDE SEQUENCE [LARGE SCALE GENOMIC DNA]</scope>
    <source>
        <strain evidence="2">LMG 23360</strain>
    </source>
</reference>
<dbReference type="GO" id="GO:0000731">
    <property type="term" value="P:DNA synthesis involved in DNA repair"/>
    <property type="evidence" value="ECO:0007669"/>
    <property type="project" value="TreeGrafter"/>
</dbReference>
<proteinExistence type="predicted"/>
<evidence type="ECO:0000313" key="3">
    <source>
        <dbReference type="Proteomes" id="UP000029577"/>
    </source>
</evidence>
<name>A0A095T9Z0_9GAMM</name>
<accession>A0A095T9Z0</accession>
<dbReference type="InterPro" id="IPR027417">
    <property type="entry name" value="P-loop_NTPase"/>
</dbReference>
<dbReference type="AlphaFoldDB" id="A0A095T9Z0"/>
<evidence type="ECO:0000259" key="1">
    <source>
        <dbReference type="Pfam" id="PF20469"/>
    </source>
</evidence>
<dbReference type="InterPro" id="IPR022602">
    <property type="entry name" value="DUF2813"/>
</dbReference>
<comment type="caution">
    <text evidence="2">The sequence shown here is derived from an EMBL/GenBank/DDBJ whole genome shotgun (WGS) entry which is preliminary data.</text>
</comment>
<feature type="domain" description="OLD protein-like TOPRIM" evidence="1">
    <location>
        <begin position="369"/>
        <end position="433"/>
    </location>
</feature>
<dbReference type="GO" id="GO:0006302">
    <property type="term" value="P:double-strand break repair"/>
    <property type="evidence" value="ECO:0007669"/>
    <property type="project" value="TreeGrafter"/>
</dbReference>
<sequence>MILEHIEIKAFRGISYLSLPFKQTMLLIGENTWGKSSLLDALSLSLSPQGMDYSFTSRDFFQPQEEPRAHRCHILLTLSFGPEAEALPDSLKTLLTGAPSERRVLRYGVYAVLEGENARQYCRFPDVPELSDAVASEAAETLRRLFPVLRLRDARFNPRQPASHRRLADATDASKSAAQLTTLSGRFADPTRGVNADMIRQALETLHQLADHYFRIQRSAVPSDRQEILSLRNELPWQQLSNLSRRISAMPGNERDPWLLALFMAVAQPQATDSFSDRVRPILLLEDPETRLHPRMLSVTWEFLSLLPLQKIVTTNSAELLSMVTLENICRLDRGRQSTTSRQLSAGQLPADELRKITFHIQVNRPSALFGRCWLLVEGETEVWMINELARLSGLSLTSEGIYVVEFAQAGLRPLLKYARLMGIPWHVLTDGDEAGNKYATVAQSQLSEQQQVRHHLTRLPAKDIEHYFYRQGFADVYREVAGLPPESGVNMHRVITRAIQRSSKPSLAIAVSSAVAGRGVQSIPMLLRRMLGRVRGLAQGKYP</sequence>
<gene>
    <name evidence="2" type="ORF">HA49_09720</name>
</gene>
<dbReference type="PANTHER" id="PTHR32182">
    <property type="entry name" value="DNA REPLICATION AND REPAIR PROTEIN RECF"/>
    <property type="match status" value="1"/>
</dbReference>
<protein>
    <recommendedName>
        <fullName evidence="1">OLD protein-like TOPRIM domain-containing protein</fullName>
    </recommendedName>
</protein>
<dbReference type="CDD" id="cd01026">
    <property type="entry name" value="TOPRIM_OLD"/>
    <property type="match status" value="1"/>
</dbReference>
<dbReference type="InterPro" id="IPR034139">
    <property type="entry name" value="TOPRIM_OLD"/>
</dbReference>
<organism evidence="2 3">
    <name type="scientific">Tatumella morbirosei</name>
    <dbReference type="NCBI Taxonomy" id="642227"/>
    <lineage>
        <taxon>Bacteria</taxon>
        <taxon>Pseudomonadati</taxon>
        <taxon>Pseudomonadota</taxon>
        <taxon>Gammaproteobacteria</taxon>
        <taxon>Enterobacterales</taxon>
        <taxon>Erwiniaceae</taxon>
        <taxon>Tatumella</taxon>
    </lineage>
</organism>
<dbReference type="PANTHER" id="PTHR32182:SF19">
    <property type="entry name" value="HOMOLOGY WITH RECF PROTEIN"/>
    <property type="match status" value="1"/>
</dbReference>
<dbReference type="OrthoDB" id="5836727at2"/>
<keyword evidence="3" id="KW-1185">Reference proteome</keyword>
<dbReference type="Pfam" id="PF20469">
    <property type="entry name" value="OLD-like_TOPRIM"/>
    <property type="match status" value="1"/>
</dbReference>
<evidence type="ECO:0000313" key="2">
    <source>
        <dbReference type="EMBL" id="KGD73532.1"/>
    </source>
</evidence>
<dbReference type="EMBL" id="JPKR02000002">
    <property type="protein sequence ID" value="KGD73532.1"/>
    <property type="molecule type" value="Genomic_DNA"/>
</dbReference>
<dbReference type="Gene3D" id="3.40.50.300">
    <property type="entry name" value="P-loop containing nucleotide triphosphate hydrolases"/>
    <property type="match status" value="1"/>
</dbReference>
<dbReference type="eggNOG" id="COG3593">
    <property type="taxonomic scope" value="Bacteria"/>
</dbReference>